<feature type="transmembrane region" description="Helical" evidence="1">
    <location>
        <begin position="65"/>
        <end position="91"/>
    </location>
</feature>
<dbReference type="RefSeq" id="WP_110125208.1">
    <property type="nucleotide sequence ID" value="NZ_QHLY01000005.1"/>
</dbReference>
<dbReference type="OrthoDB" id="5123397at2"/>
<organism evidence="2 3">
    <name type="scientific">Cryobacterium arcticum</name>
    <dbReference type="NCBI Taxonomy" id="670052"/>
    <lineage>
        <taxon>Bacteria</taxon>
        <taxon>Bacillati</taxon>
        <taxon>Actinomycetota</taxon>
        <taxon>Actinomycetes</taxon>
        <taxon>Micrococcales</taxon>
        <taxon>Microbacteriaceae</taxon>
        <taxon>Cryobacterium</taxon>
    </lineage>
</organism>
<dbReference type="AlphaFoldDB" id="A0A317ZWM8"/>
<keyword evidence="1" id="KW-1133">Transmembrane helix</keyword>
<evidence type="ECO:0000256" key="1">
    <source>
        <dbReference type="SAM" id="Phobius"/>
    </source>
</evidence>
<comment type="caution">
    <text evidence="2">The sequence shown here is derived from an EMBL/GenBank/DDBJ whole genome shotgun (WGS) entry which is preliminary data.</text>
</comment>
<feature type="transmembrane region" description="Helical" evidence="1">
    <location>
        <begin position="12"/>
        <end position="36"/>
    </location>
</feature>
<dbReference type="Proteomes" id="UP000246722">
    <property type="component" value="Unassembled WGS sequence"/>
</dbReference>
<keyword evidence="1" id="KW-0812">Transmembrane</keyword>
<reference evidence="2 3" key="1">
    <citation type="submission" date="2018-05" db="EMBL/GenBank/DDBJ databases">
        <title>Genetic diversity of glacier-inhabiting Cryobacterium bacteria in China and description of Cryobacterium mengkeensis sp. nov. and Arthrobacter glacialis sp. nov.</title>
        <authorList>
            <person name="Liu Q."/>
            <person name="Xin Y.-H."/>
        </authorList>
    </citation>
    <scope>NUCLEOTIDE SEQUENCE [LARGE SCALE GENOMIC DNA]</scope>
    <source>
        <strain evidence="2 3">SK-1</strain>
    </source>
</reference>
<evidence type="ECO:0000313" key="3">
    <source>
        <dbReference type="Proteomes" id="UP000246722"/>
    </source>
</evidence>
<keyword evidence="3" id="KW-1185">Reference proteome</keyword>
<accession>A0A317ZWM8</accession>
<sequence>MNDTNRALNRIFILMVGLVFVAAGAAAGALLFWPWWAARWEDAGRRAINTVTDALSASPVPGAGFSWWLLVAVAVLLVIVILMVLVIASVGGGGSREIYRRSISKQDRSSDRVLIDTSFAAEALKHSLDKRPDLVGSTVGAFTVKNQPVLHLGVTPRQGVSPRLIAEEAGLLLKNLATVVGDAPATCLTIHSGLRAKLGHDQRVR</sequence>
<name>A0A317ZWM8_9MICO</name>
<protein>
    <submittedName>
        <fullName evidence="2">Uncharacterized protein</fullName>
    </submittedName>
</protein>
<gene>
    <name evidence="2" type="ORF">CTB96_01785</name>
</gene>
<keyword evidence="1" id="KW-0472">Membrane</keyword>
<dbReference type="EMBL" id="QHLY01000005">
    <property type="protein sequence ID" value="PXA71685.1"/>
    <property type="molecule type" value="Genomic_DNA"/>
</dbReference>
<proteinExistence type="predicted"/>
<evidence type="ECO:0000313" key="2">
    <source>
        <dbReference type="EMBL" id="PXA71685.1"/>
    </source>
</evidence>